<protein>
    <submittedName>
        <fullName evidence="1">Uncharacterized protein</fullName>
    </submittedName>
</protein>
<dbReference type="Proteomes" id="UP000029665">
    <property type="component" value="Unassembled WGS sequence"/>
</dbReference>
<sequence length="142" mass="15229">MEPQPIAYTNDLDVLSLLFSLAAYGVEGINISQSDAVHIGTHLGNDGMIYALEAHKHIPRLFFRRTWGNTETDPLHLAHVPSLDDHAAVASTEGSAEAESIISAGGRRATVEEDARSSPYPATWLGTVSMESARGRGMRDGG</sequence>
<accession>A0A060SHS3</accession>
<organism evidence="1 2">
    <name type="scientific">Pycnoporus cinnabarinus</name>
    <name type="common">Cinnabar-red polypore</name>
    <name type="synonym">Trametes cinnabarina</name>
    <dbReference type="NCBI Taxonomy" id="5643"/>
    <lineage>
        <taxon>Eukaryota</taxon>
        <taxon>Fungi</taxon>
        <taxon>Dikarya</taxon>
        <taxon>Basidiomycota</taxon>
        <taxon>Agaricomycotina</taxon>
        <taxon>Agaricomycetes</taxon>
        <taxon>Polyporales</taxon>
        <taxon>Polyporaceae</taxon>
        <taxon>Trametes</taxon>
    </lineage>
</organism>
<keyword evidence="2" id="KW-1185">Reference proteome</keyword>
<reference evidence="1" key="1">
    <citation type="submission" date="2014-01" db="EMBL/GenBank/DDBJ databases">
        <title>The genome of the white-rot fungus Pycnoporus cinnabarinus: a basidiomycete model with a versatile arsenal for lignocellulosic biomass breakdown.</title>
        <authorList>
            <person name="Levasseur A."/>
            <person name="Lomascolo A."/>
            <person name="Ruiz-Duenas F.J."/>
            <person name="Uzan E."/>
            <person name="Piumi F."/>
            <person name="Kues U."/>
            <person name="Ram A.F.J."/>
            <person name="Murat C."/>
            <person name="Haon M."/>
            <person name="Benoit I."/>
            <person name="Arfi Y."/>
            <person name="Chevret D."/>
            <person name="Drula E."/>
            <person name="Kwon M.J."/>
            <person name="Gouret P."/>
            <person name="Lesage-Meessen L."/>
            <person name="Lombard V."/>
            <person name="Mariette J."/>
            <person name="Noirot C."/>
            <person name="Park J."/>
            <person name="Patyshakuliyeva A."/>
            <person name="Wieneger R.A.B."/>
            <person name="Wosten H.A.B."/>
            <person name="Martin F."/>
            <person name="Coutinho P.M."/>
            <person name="de Vries R."/>
            <person name="Martinez A.T."/>
            <person name="Klopp C."/>
            <person name="Pontarotti P."/>
            <person name="Henrissat B."/>
            <person name="Record E."/>
        </authorList>
    </citation>
    <scope>NUCLEOTIDE SEQUENCE [LARGE SCALE GENOMIC DNA]</scope>
    <source>
        <strain evidence="1">BRFM137</strain>
    </source>
</reference>
<dbReference type="HOGENOM" id="CLU_1816769_0_0_1"/>
<name>A0A060SHS3_PYCCI</name>
<proteinExistence type="predicted"/>
<dbReference type="EMBL" id="CCBP010000124">
    <property type="protein sequence ID" value="CDO73945.1"/>
    <property type="molecule type" value="Genomic_DNA"/>
</dbReference>
<dbReference type="AlphaFoldDB" id="A0A060SHS3"/>
<gene>
    <name evidence="1" type="ORF">BN946_scf185016.g102</name>
</gene>
<evidence type="ECO:0000313" key="1">
    <source>
        <dbReference type="EMBL" id="CDO73945.1"/>
    </source>
</evidence>
<feature type="non-terminal residue" evidence="1">
    <location>
        <position position="1"/>
    </location>
</feature>
<comment type="caution">
    <text evidence="1">The sequence shown here is derived from an EMBL/GenBank/DDBJ whole genome shotgun (WGS) entry which is preliminary data.</text>
</comment>
<evidence type="ECO:0000313" key="2">
    <source>
        <dbReference type="Proteomes" id="UP000029665"/>
    </source>
</evidence>